<dbReference type="InterPro" id="IPR011646">
    <property type="entry name" value="KAP_P-loop"/>
</dbReference>
<protein>
    <submittedName>
        <fullName evidence="3">AAA family ATPase</fullName>
    </submittedName>
</protein>
<keyword evidence="4" id="KW-1185">Reference proteome</keyword>
<reference evidence="3 4" key="1">
    <citation type="journal article" date="2011" name="Front. Microbiol.">
        <title>Genomic signatures of strain selection and enhancement in Bacillus atrophaeus var. globigii, a historical biowarfare simulant.</title>
        <authorList>
            <person name="Gibbons H.S."/>
            <person name="Broomall S.M."/>
            <person name="McNew L.A."/>
            <person name="Daligault H."/>
            <person name="Chapman C."/>
            <person name="Bruce D."/>
            <person name="Karavis M."/>
            <person name="Krepps M."/>
            <person name="McGregor P.A."/>
            <person name="Hong C."/>
            <person name="Park K.H."/>
            <person name="Akmal A."/>
            <person name="Feldman A."/>
            <person name="Lin J.S."/>
            <person name="Chang W.E."/>
            <person name="Higgs B.W."/>
            <person name="Demirev P."/>
            <person name="Lindquist J."/>
            <person name="Liem A."/>
            <person name="Fochler E."/>
            <person name="Read T.D."/>
            <person name="Tapia R."/>
            <person name="Johnson S."/>
            <person name="Bishop-Lilly K.A."/>
            <person name="Detter C."/>
            <person name="Han C."/>
            <person name="Sozhamannan S."/>
            <person name="Rosenzweig C.N."/>
            <person name="Skowronski E.W."/>
        </authorList>
    </citation>
    <scope>NUCLEOTIDE SEQUENCE [LARGE SCALE GENOMIC DNA]</scope>
    <source>
        <strain evidence="3 4">GYP-17</strain>
    </source>
</reference>
<dbReference type="SUPFAM" id="SSF52540">
    <property type="entry name" value="P-loop containing nucleoside triphosphate hydrolases"/>
    <property type="match status" value="1"/>
</dbReference>
<name>A0A432WBB5_9GAMM</name>
<dbReference type="Gene3D" id="3.40.50.300">
    <property type="entry name" value="P-loop containing nucleotide triphosphate hydrolases"/>
    <property type="match status" value="1"/>
</dbReference>
<keyword evidence="1" id="KW-0175">Coiled coil</keyword>
<dbReference type="OrthoDB" id="88903at2"/>
<evidence type="ECO:0000256" key="1">
    <source>
        <dbReference type="SAM" id="Coils"/>
    </source>
</evidence>
<dbReference type="Proteomes" id="UP000288405">
    <property type="component" value="Unassembled WGS sequence"/>
</dbReference>
<evidence type="ECO:0000259" key="2">
    <source>
        <dbReference type="Pfam" id="PF07693"/>
    </source>
</evidence>
<dbReference type="EMBL" id="PIPM01000015">
    <property type="protein sequence ID" value="RUO28756.1"/>
    <property type="molecule type" value="Genomic_DNA"/>
</dbReference>
<dbReference type="Pfam" id="PF07693">
    <property type="entry name" value="KAP_NTPase"/>
    <property type="match status" value="1"/>
</dbReference>
<dbReference type="AlphaFoldDB" id="A0A432WBB5"/>
<accession>A0A432WBB5</accession>
<evidence type="ECO:0000313" key="3">
    <source>
        <dbReference type="EMBL" id="RUO28756.1"/>
    </source>
</evidence>
<comment type="caution">
    <text evidence="3">The sequence shown here is derived from an EMBL/GenBank/DDBJ whole genome shotgun (WGS) entry which is preliminary data.</text>
</comment>
<evidence type="ECO:0000313" key="4">
    <source>
        <dbReference type="Proteomes" id="UP000288405"/>
    </source>
</evidence>
<feature type="domain" description="KAP NTPase" evidence="2">
    <location>
        <begin position="18"/>
        <end position="326"/>
    </location>
</feature>
<feature type="coiled-coil region" evidence="1">
    <location>
        <begin position="152"/>
        <end position="179"/>
    </location>
</feature>
<dbReference type="InterPro" id="IPR027417">
    <property type="entry name" value="P-loop_NTPase"/>
</dbReference>
<sequence>MTELVEAMTFATRDEFQREPIADQLINLLTSEIEISPLVIDGDWGTGKTEFCTKLKHKLENQTDYRAVYVDAFKADHADNPLMTILSAVLSLVDKAEKQSLRDKALPVLRLGVKVAGKAFVSHLLRTDSETLQAEVARELDKAADEVIDSAVHSMLKDHEEAETNIKALQKTLEAVAKDHPIVIFIDELDRCRPDFAVEMLELIKHTFDVSGIQFVLVTNMKQLKAAINHAYGAGVEAERYLDKFIKFRCVLPENYRRTGDSYQRERRASVEYLVAALAKSKTLEGTRLATEQNKVTEFAKELVSRKSCSLREVETFVRHLEIYHQLTGGLNDRDPFGFALIRIFGVFVYCFHIELAGSIRARKLSEESIVKALGESFIEVTEVRKADSDTICTITGLILQDIEGTTSADEQSENKVSDVTRAKRDWFGIRGLYEGQLLEVLRDAIMTFSLGARA</sequence>
<proteinExistence type="predicted"/>
<dbReference type="RefSeq" id="WP_126777610.1">
    <property type="nucleotide sequence ID" value="NZ_PIPM01000015.1"/>
</dbReference>
<gene>
    <name evidence="3" type="ORF">CWE11_10665</name>
</gene>
<organism evidence="3 4">
    <name type="scientific">Aliidiomarina sanyensis</name>
    <dbReference type="NCBI Taxonomy" id="1249555"/>
    <lineage>
        <taxon>Bacteria</taxon>
        <taxon>Pseudomonadati</taxon>
        <taxon>Pseudomonadota</taxon>
        <taxon>Gammaproteobacteria</taxon>
        <taxon>Alteromonadales</taxon>
        <taxon>Idiomarinaceae</taxon>
        <taxon>Aliidiomarina</taxon>
    </lineage>
</organism>